<dbReference type="Proteomes" id="UP000324705">
    <property type="component" value="Chromosome 3A"/>
</dbReference>
<gene>
    <name evidence="3" type="ORF">TRITD_3Av1G156410</name>
</gene>
<reference evidence="3 4" key="1">
    <citation type="submission" date="2017-09" db="EMBL/GenBank/DDBJ databases">
        <authorList>
            <consortium name="International Durum Wheat Genome Sequencing Consortium (IDWGSC)"/>
            <person name="Milanesi L."/>
        </authorList>
    </citation>
    <scope>NUCLEOTIDE SEQUENCE [LARGE SCALE GENOMIC DNA]</scope>
    <source>
        <strain evidence="4">cv. Svevo</strain>
    </source>
</reference>
<dbReference type="AlphaFoldDB" id="A0A9R0VJW0"/>
<dbReference type="InterPro" id="IPR029962">
    <property type="entry name" value="TBL"/>
</dbReference>
<accession>A0A9R0VJW0</accession>
<keyword evidence="4" id="KW-1185">Reference proteome</keyword>
<dbReference type="PANTHER" id="PTHR32285">
    <property type="entry name" value="PROTEIN TRICHOME BIREFRINGENCE-LIKE 9-RELATED"/>
    <property type="match status" value="1"/>
</dbReference>
<evidence type="ECO:0000313" key="3">
    <source>
        <dbReference type="EMBL" id="VAH62143.1"/>
    </source>
</evidence>
<dbReference type="GO" id="GO:0005794">
    <property type="term" value="C:Golgi apparatus"/>
    <property type="evidence" value="ECO:0007669"/>
    <property type="project" value="TreeGrafter"/>
</dbReference>
<organism evidence="3 4">
    <name type="scientific">Triticum turgidum subsp. durum</name>
    <name type="common">Durum wheat</name>
    <name type="synonym">Triticum durum</name>
    <dbReference type="NCBI Taxonomy" id="4567"/>
    <lineage>
        <taxon>Eukaryota</taxon>
        <taxon>Viridiplantae</taxon>
        <taxon>Streptophyta</taxon>
        <taxon>Embryophyta</taxon>
        <taxon>Tracheophyta</taxon>
        <taxon>Spermatophyta</taxon>
        <taxon>Magnoliopsida</taxon>
        <taxon>Liliopsida</taxon>
        <taxon>Poales</taxon>
        <taxon>Poaceae</taxon>
        <taxon>BOP clade</taxon>
        <taxon>Pooideae</taxon>
        <taxon>Triticodae</taxon>
        <taxon>Triticeae</taxon>
        <taxon>Triticinae</taxon>
        <taxon>Triticum</taxon>
    </lineage>
</organism>
<dbReference type="Pfam" id="PF13839">
    <property type="entry name" value="PC-Esterase"/>
    <property type="match status" value="1"/>
</dbReference>
<dbReference type="PANTHER" id="PTHR32285:SF42">
    <property type="entry name" value="PROTEIN TRICHOME BIREFRINGENCE-LIKE 37"/>
    <property type="match status" value="1"/>
</dbReference>
<feature type="domain" description="Trichome birefringence-like C-terminal" evidence="2">
    <location>
        <begin position="9"/>
        <end position="67"/>
    </location>
</feature>
<sequence length="82" mass="9267">MRGHGRRTRFDGRDLLSRWKGKKVLFVGDSISLNQWESLVCMLHAAAPASRTSYSRGNPVSTVTFQVRAVPCMFQLRFGVSH</sequence>
<evidence type="ECO:0000256" key="1">
    <source>
        <dbReference type="ARBA" id="ARBA00007727"/>
    </source>
</evidence>
<protein>
    <recommendedName>
        <fullName evidence="2">Trichome birefringence-like C-terminal domain-containing protein</fullName>
    </recommendedName>
</protein>
<dbReference type="EMBL" id="LT934115">
    <property type="protein sequence ID" value="VAH62143.1"/>
    <property type="molecule type" value="Genomic_DNA"/>
</dbReference>
<evidence type="ECO:0000313" key="4">
    <source>
        <dbReference type="Proteomes" id="UP000324705"/>
    </source>
</evidence>
<comment type="similarity">
    <text evidence="1">Belongs to the PC-esterase family. TBL subfamily.</text>
</comment>
<dbReference type="InterPro" id="IPR026057">
    <property type="entry name" value="TBL_C"/>
</dbReference>
<proteinExistence type="inferred from homology"/>
<dbReference type="GO" id="GO:0016413">
    <property type="term" value="F:O-acetyltransferase activity"/>
    <property type="evidence" value="ECO:0007669"/>
    <property type="project" value="InterPro"/>
</dbReference>
<dbReference type="Gramene" id="TRITD3Av1G156410.5">
    <property type="protein sequence ID" value="TRITD3Av1G156410.5"/>
    <property type="gene ID" value="TRITD3Av1G156410"/>
</dbReference>
<evidence type="ECO:0000259" key="2">
    <source>
        <dbReference type="Pfam" id="PF13839"/>
    </source>
</evidence>
<name>A0A9R0VJW0_TRITD</name>